<dbReference type="AlphaFoldDB" id="A0AAU9DD51"/>
<name>A0AAU9DD51_9FUSO</name>
<keyword evidence="3" id="KW-1185">Reference proteome</keyword>
<evidence type="ECO:0000313" key="3">
    <source>
        <dbReference type="Proteomes" id="UP001321582"/>
    </source>
</evidence>
<evidence type="ECO:0000256" key="1">
    <source>
        <dbReference type="SAM" id="Phobius"/>
    </source>
</evidence>
<feature type="transmembrane region" description="Helical" evidence="1">
    <location>
        <begin position="80"/>
        <end position="102"/>
    </location>
</feature>
<keyword evidence="1" id="KW-0812">Transmembrane</keyword>
<dbReference type="Proteomes" id="UP001321582">
    <property type="component" value="Chromosome"/>
</dbReference>
<reference evidence="2 3" key="1">
    <citation type="submission" date="2022-11" db="EMBL/GenBank/DDBJ databases">
        <title>Haliovirga abyssi gen. nov., sp. nov., a mesophilic fermentative bacterium isolated from the Iheya North hydrothermal field and the proposal of Haliovirgaceae fam. nov.</title>
        <authorList>
            <person name="Miyazaki U."/>
            <person name="Tame A."/>
            <person name="Miyazaki J."/>
            <person name="Takai K."/>
            <person name="Sawayama S."/>
            <person name="Kitajima M."/>
            <person name="Okamoto A."/>
            <person name="Nakagawa S."/>
        </authorList>
    </citation>
    <scope>NUCLEOTIDE SEQUENCE [LARGE SCALE GENOMIC DNA]</scope>
    <source>
        <strain evidence="2 3">IC12</strain>
    </source>
</reference>
<evidence type="ECO:0000313" key="2">
    <source>
        <dbReference type="EMBL" id="BDU50237.1"/>
    </source>
</evidence>
<keyword evidence="1" id="KW-1133">Transmembrane helix</keyword>
<proteinExistence type="predicted"/>
<organism evidence="2 3">
    <name type="scientific">Haliovirga abyssi</name>
    <dbReference type="NCBI Taxonomy" id="2996794"/>
    <lineage>
        <taxon>Bacteria</taxon>
        <taxon>Fusobacteriati</taxon>
        <taxon>Fusobacteriota</taxon>
        <taxon>Fusobacteriia</taxon>
        <taxon>Fusobacteriales</taxon>
        <taxon>Haliovirgaceae</taxon>
        <taxon>Haliovirga</taxon>
    </lineage>
</organism>
<protein>
    <recommendedName>
        <fullName evidence="4">Energy-coupling factor transporter transmembrane protein EcfT</fullName>
    </recommendedName>
</protein>
<dbReference type="EMBL" id="AP027059">
    <property type="protein sequence ID" value="BDU50237.1"/>
    <property type="molecule type" value="Genomic_DNA"/>
</dbReference>
<sequence>MLLSKLILILVVLISYNIKIVLSIFIISFILFMYKHKKIDKNIKYFIWFLIISFSMQLLYSSEGKVLFKIYKILITDIGITNGIVVVLKILTVWLISATINYEKIKFKRLKKYEVIVRKTMKLVPEVFKIAKTDLKPKTVFKKLLYKVYREL</sequence>
<feature type="transmembrane region" description="Helical" evidence="1">
    <location>
        <begin position="6"/>
        <end position="31"/>
    </location>
</feature>
<accession>A0AAU9DD51</accession>
<feature type="transmembrane region" description="Helical" evidence="1">
    <location>
        <begin position="43"/>
        <end position="60"/>
    </location>
</feature>
<evidence type="ECO:0008006" key="4">
    <source>
        <dbReference type="Google" id="ProtNLM"/>
    </source>
</evidence>
<keyword evidence="1" id="KW-0472">Membrane</keyword>
<dbReference type="RefSeq" id="WP_307905169.1">
    <property type="nucleotide sequence ID" value="NZ_AP027059.1"/>
</dbReference>
<dbReference type="KEGG" id="haby:HLVA_08060"/>
<gene>
    <name evidence="2" type="ORF">HLVA_08060</name>
</gene>